<dbReference type="GO" id="GO:0005737">
    <property type="term" value="C:cytoplasm"/>
    <property type="evidence" value="ECO:0007669"/>
    <property type="project" value="InterPro"/>
</dbReference>
<gene>
    <name evidence="9" type="primary">Arhgap26</name>
</gene>
<keyword evidence="1 3" id="KW-0728">SH3 domain</keyword>
<feature type="compositionally biased region" description="Polar residues" evidence="5">
    <location>
        <begin position="658"/>
        <end position="667"/>
    </location>
</feature>
<feature type="compositionally biased region" description="Basic and acidic residues" evidence="5">
    <location>
        <begin position="930"/>
        <end position="941"/>
    </location>
</feature>
<dbReference type="InterPro" id="IPR001849">
    <property type="entry name" value="PH_domain"/>
</dbReference>
<evidence type="ECO:0000256" key="5">
    <source>
        <dbReference type="SAM" id="MobiDB-lite"/>
    </source>
</evidence>
<feature type="compositionally biased region" description="Polar residues" evidence="5">
    <location>
        <begin position="747"/>
        <end position="757"/>
    </location>
</feature>
<dbReference type="CDD" id="cd01249">
    <property type="entry name" value="BAR-PH_GRAF_family"/>
    <property type="match status" value="1"/>
</dbReference>
<keyword evidence="4" id="KW-0175">Coiled coil</keyword>
<dbReference type="InterPro" id="IPR008936">
    <property type="entry name" value="Rho_GTPase_activation_prot"/>
</dbReference>
<name>A0A6F9D784_9ASCI</name>
<dbReference type="AlphaFoldDB" id="A0A6F9D784"/>
<dbReference type="EMBL" id="LR783018">
    <property type="protein sequence ID" value="CAB3222848.1"/>
    <property type="molecule type" value="mRNA"/>
</dbReference>
<dbReference type="PANTHER" id="PTHR12552">
    <property type="entry name" value="OLIGOPHRENIN 1"/>
    <property type="match status" value="1"/>
</dbReference>
<evidence type="ECO:0000259" key="6">
    <source>
        <dbReference type="PROSITE" id="PS50002"/>
    </source>
</evidence>
<accession>A0A6F9D784</accession>
<dbReference type="InterPro" id="IPR011993">
    <property type="entry name" value="PH-like_dom_sf"/>
</dbReference>
<dbReference type="Gene3D" id="1.10.555.10">
    <property type="entry name" value="Rho GTPase activation protein"/>
    <property type="match status" value="1"/>
</dbReference>
<reference evidence="9" key="1">
    <citation type="submission" date="2020-04" db="EMBL/GenBank/DDBJ databases">
        <authorList>
            <person name="Neveu A P."/>
        </authorList>
    </citation>
    <scope>NUCLEOTIDE SEQUENCE</scope>
    <source>
        <tissue evidence="9">Whole embryo</tissue>
    </source>
</reference>
<organism evidence="9">
    <name type="scientific">Phallusia mammillata</name>
    <dbReference type="NCBI Taxonomy" id="59560"/>
    <lineage>
        <taxon>Eukaryota</taxon>
        <taxon>Metazoa</taxon>
        <taxon>Chordata</taxon>
        <taxon>Tunicata</taxon>
        <taxon>Ascidiacea</taxon>
        <taxon>Phlebobranchia</taxon>
        <taxon>Ascidiidae</taxon>
        <taxon>Phallusia</taxon>
    </lineage>
</organism>
<dbReference type="Pfam" id="PF14604">
    <property type="entry name" value="SH3_9"/>
    <property type="match status" value="1"/>
</dbReference>
<evidence type="ECO:0000256" key="4">
    <source>
        <dbReference type="SAM" id="Coils"/>
    </source>
</evidence>
<feature type="compositionally biased region" description="Basic residues" evidence="5">
    <location>
        <begin position="854"/>
        <end position="869"/>
    </location>
</feature>
<dbReference type="InterPro" id="IPR027267">
    <property type="entry name" value="AH/BAR_dom_sf"/>
</dbReference>
<protein>
    <submittedName>
        <fullName evidence="9">Rho GTPase-activating protein 26</fullName>
    </submittedName>
</protein>
<evidence type="ECO:0000256" key="3">
    <source>
        <dbReference type="PROSITE-ProRule" id="PRU00192"/>
    </source>
</evidence>
<feature type="region of interest" description="Disordered" evidence="5">
    <location>
        <begin position="851"/>
        <end position="976"/>
    </location>
</feature>
<dbReference type="InterPro" id="IPR001452">
    <property type="entry name" value="SH3_domain"/>
</dbReference>
<dbReference type="InterPro" id="IPR036028">
    <property type="entry name" value="SH3-like_dom_sf"/>
</dbReference>
<sequence>MVLHPLEFSECYLDSPWFRKSIQQYEEELDRTNGQIKQLIKDAKNMLNASRSQAKSMCVFNERLQNFQFDCIGENLTDDEKTIAGSLNEFGSMLNEIASQWNDTIERSEIQLIKPLELFRKNQIHSYKESKKSFDKSSERYYKQLEHTLALSHKKKDQLLVDSDNELLYLKRQFHKDGLNYVSKLQEIQERKKFEFVEHLLMFMKVYFNFFKQSHETALDCQEYIQDLQMKLIATRERYDGTRDKTQNLMRKMEENPDRNKDTGGHGVDGSRWSRAGYLFMMDKNTIRLTSKWTKYFCTYNKDNKLFQVISAFHSSFNNTSNANGGTYLEPMIVRTCTRRSTDSIDKRFCFDLEVEDTGGKVQLITFQAVSDIDRKKWMQVMDGKEPEYVQTKDFMKKEGRFKLDDTGFKFVEKVIAEIEHRGVEHEGIYRLVGVMSKVDLLLQQALDKDLCDSVDYTNDSDWEINTLTSALKSAFRNLPDPLMTFDLHRDFINAAKCENPEDRVTKVATLVQKLPASNRKVLAMLCHHLRKVEAKNQTNKMTIQNLGVCFGPTLMRERQETVQSIMELKFSNIIVEILIEEYPIVFGDEALTSESGKQKSPRAIVRSGNVSRLPSQRLKSRPKAVYELTSMPNILEKDNKSPPTTAEKPNFRRGQAFRSNGRSPSPRSKRLDLQAGGTAESSTDDDELHISPLDLSLGFDHMAIPQGDGDNPYVNVPKRPTPPIIPERASKEIWTPNGSAKVELRSNPTSPETLAPSNDPAGLTHSNQADDRRKPAGSPAAKKRFSSRKPQNEVKPVYAQVNKAQNLNNNNTATSPPPPKPKSLAVSASIVQKSRKFLASVKEGNSPTVPVKYARKMLHSPTKTKRRTNNSVLPSKSQKDVTRSPRVNRRPKSEFIPSAFLVEEPDLNSDGATSTTPPGTSNPHLTSKSRSEDNFHEKVRPRASAVLTSRESLGHISTHSPSDSDSDTDDVTSPDDVRVTNVAKTLYACQGEHDSELSFLPGQLIRDVQTSDEPGWLKGTLNSRTGLFPQNYVKFV</sequence>
<dbReference type="PROSITE" id="PS50002">
    <property type="entry name" value="SH3"/>
    <property type="match status" value="1"/>
</dbReference>
<dbReference type="SMART" id="SM00326">
    <property type="entry name" value="SH3"/>
    <property type="match status" value="1"/>
</dbReference>
<evidence type="ECO:0000259" key="8">
    <source>
        <dbReference type="PROSITE" id="PS50238"/>
    </source>
</evidence>
<dbReference type="InterPro" id="IPR004148">
    <property type="entry name" value="BAR_dom"/>
</dbReference>
<dbReference type="Pfam" id="PF00620">
    <property type="entry name" value="RhoGAP"/>
    <property type="match status" value="1"/>
</dbReference>
<dbReference type="InterPro" id="IPR000198">
    <property type="entry name" value="RhoGAP_dom"/>
</dbReference>
<dbReference type="InterPro" id="IPR047234">
    <property type="entry name" value="GRAF_fam"/>
</dbReference>
<dbReference type="CDD" id="cd11882">
    <property type="entry name" value="SH3_GRAF-like"/>
    <property type="match status" value="1"/>
</dbReference>
<dbReference type="Pfam" id="PF00169">
    <property type="entry name" value="PH"/>
    <property type="match status" value="1"/>
</dbReference>
<feature type="compositionally biased region" description="Low complexity" evidence="5">
    <location>
        <begin position="800"/>
        <end position="815"/>
    </location>
</feature>
<feature type="coiled-coil region" evidence="4">
    <location>
        <begin position="22"/>
        <end position="49"/>
    </location>
</feature>
<feature type="domain" description="Rho-GAP" evidence="8">
    <location>
        <begin position="402"/>
        <end position="587"/>
    </location>
</feature>
<keyword evidence="2" id="KW-0343">GTPase activation</keyword>
<dbReference type="InterPro" id="IPR047225">
    <property type="entry name" value="PH_GRAF"/>
</dbReference>
<feature type="domain" description="PH" evidence="7">
    <location>
        <begin position="272"/>
        <end position="387"/>
    </location>
</feature>
<dbReference type="PANTHER" id="PTHR12552:SF1">
    <property type="entry name" value="RHO GTPASE-ACTIVATING PROTEIN GRAF"/>
    <property type="match status" value="1"/>
</dbReference>
<dbReference type="PROSITE" id="PS50003">
    <property type="entry name" value="PH_DOMAIN"/>
    <property type="match status" value="1"/>
</dbReference>
<dbReference type="SMART" id="SM00324">
    <property type="entry name" value="RhoGAP"/>
    <property type="match status" value="1"/>
</dbReference>
<dbReference type="SUPFAM" id="SSF50044">
    <property type="entry name" value="SH3-domain"/>
    <property type="match status" value="1"/>
</dbReference>
<dbReference type="Gene3D" id="1.20.1270.60">
    <property type="entry name" value="Arfaptin homology (AH) domain/BAR domain"/>
    <property type="match status" value="1"/>
</dbReference>
<evidence type="ECO:0000259" key="7">
    <source>
        <dbReference type="PROSITE" id="PS50003"/>
    </source>
</evidence>
<dbReference type="GO" id="GO:0005096">
    <property type="term" value="F:GTPase activator activity"/>
    <property type="evidence" value="ECO:0007669"/>
    <property type="project" value="UniProtKB-KW"/>
</dbReference>
<dbReference type="SUPFAM" id="SSF50729">
    <property type="entry name" value="PH domain-like"/>
    <property type="match status" value="1"/>
</dbReference>
<dbReference type="SUPFAM" id="SSF48350">
    <property type="entry name" value="GTPase activation domain, GAP"/>
    <property type="match status" value="1"/>
</dbReference>
<dbReference type="SUPFAM" id="SSF103657">
    <property type="entry name" value="BAR/IMD domain-like"/>
    <property type="match status" value="1"/>
</dbReference>
<dbReference type="Gene3D" id="2.30.29.30">
    <property type="entry name" value="Pleckstrin-homology domain (PH domain)/Phosphotyrosine-binding domain (PTB)"/>
    <property type="match status" value="1"/>
</dbReference>
<dbReference type="FunFam" id="1.10.555.10:FF:000006">
    <property type="entry name" value="Rho GTPase activating protein 26"/>
    <property type="match status" value="1"/>
</dbReference>
<feature type="compositionally biased region" description="Acidic residues" evidence="5">
    <location>
        <begin position="965"/>
        <end position="974"/>
    </location>
</feature>
<dbReference type="PROSITE" id="PS50238">
    <property type="entry name" value="RHOGAP"/>
    <property type="match status" value="1"/>
</dbReference>
<feature type="region of interest" description="Disordered" evidence="5">
    <location>
        <begin position="593"/>
        <end position="827"/>
    </location>
</feature>
<proteinExistence type="evidence at transcript level"/>
<evidence type="ECO:0000256" key="2">
    <source>
        <dbReference type="ARBA" id="ARBA00022468"/>
    </source>
</evidence>
<evidence type="ECO:0000256" key="1">
    <source>
        <dbReference type="ARBA" id="ARBA00022443"/>
    </source>
</evidence>
<feature type="domain" description="SH3" evidence="6">
    <location>
        <begin position="979"/>
        <end position="1037"/>
    </location>
</feature>
<feature type="compositionally biased region" description="Polar residues" evidence="5">
    <location>
        <begin position="947"/>
        <end position="960"/>
    </location>
</feature>
<feature type="compositionally biased region" description="Polar residues" evidence="5">
    <location>
        <begin position="911"/>
        <end position="929"/>
    </location>
</feature>
<dbReference type="Pfam" id="PF16746">
    <property type="entry name" value="BAR_3"/>
    <property type="match status" value="1"/>
</dbReference>
<dbReference type="Gene3D" id="2.30.30.40">
    <property type="entry name" value="SH3 Domains"/>
    <property type="match status" value="1"/>
</dbReference>
<dbReference type="GO" id="GO:0007165">
    <property type="term" value="P:signal transduction"/>
    <property type="evidence" value="ECO:0007669"/>
    <property type="project" value="InterPro"/>
</dbReference>
<evidence type="ECO:0000313" key="9">
    <source>
        <dbReference type="EMBL" id="CAB3222848.1"/>
    </source>
</evidence>